<protein>
    <recommendedName>
        <fullName evidence="3">Enolpyruvate transferase domain-containing protein</fullName>
    </recommendedName>
</protein>
<reference evidence="4 5" key="1">
    <citation type="submission" date="2020-10" db="EMBL/GenBank/DDBJ databases">
        <title>The Coptis chinensis genome and diversification of protoberbering-type alkaloids.</title>
        <authorList>
            <person name="Wang B."/>
            <person name="Shu S."/>
            <person name="Song C."/>
            <person name="Liu Y."/>
        </authorList>
    </citation>
    <scope>NUCLEOTIDE SEQUENCE [LARGE SCALE GENOMIC DNA]</scope>
    <source>
        <strain evidence="4">HL-2020</strain>
        <tissue evidence="4">Leaf</tissue>
    </source>
</reference>
<dbReference type="InterPro" id="IPR029058">
    <property type="entry name" value="AB_hydrolase_fold"/>
</dbReference>
<dbReference type="PANTHER" id="PTHR21090">
    <property type="entry name" value="AROM/DEHYDROQUINATE SYNTHASE"/>
    <property type="match status" value="1"/>
</dbReference>
<dbReference type="Pfam" id="PF00450">
    <property type="entry name" value="Peptidase_S10"/>
    <property type="match status" value="1"/>
</dbReference>
<feature type="domain" description="Enolpyruvate transferase" evidence="3">
    <location>
        <begin position="124"/>
        <end position="218"/>
    </location>
</feature>
<organism evidence="4 5">
    <name type="scientific">Coptis chinensis</name>
    <dbReference type="NCBI Taxonomy" id="261450"/>
    <lineage>
        <taxon>Eukaryota</taxon>
        <taxon>Viridiplantae</taxon>
        <taxon>Streptophyta</taxon>
        <taxon>Embryophyta</taxon>
        <taxon>Tracheophyta</taxon>
        <taxon>Spermatophyta</taxon>
        <taxon>Magnoliopsida</taxon>
        <taxon>Ranunculales</taxon>
        <taxon>Ranunculaceae</taxon>
        <taxon>Coptidoideae</taxon>
        <taxon>Coptis</taxon>
    </lineage>
</organism>
<dbReference type="InterPro" id="IPR001563">
    <property type="entry name" value="Peptidase_S10"/>
</dbReference>
<dbReference type="Pfam" id="PF00275">
    <property type="entry name" value="EPSP_synthase"/>
    <property type="match status" value="1"/>
</dbReference>
<keyword evidence="2" id="KW-0808">Transferase</keyword>
<evidence type="ECO:0000313" key="4">
    <source>
        <dbReference type="EMBL" id="KAF9606434.1"/>
    </source>
</evidence>
<evidence type="ECO:0000313" key="5">
    <source>
        <dbReference type="Proteomes" id="UP000631114"/>
    </source>
</evidence>
<accession>A0A835HWE4</accession>
<dbReference type="Gene3D" id="3.65.10.10">
    <property type="entry name" value="Enolpyruvate transferase domain"/>
    <property type="match status" value="1"/>
</dbReference>
<sequence length="219" mass="23095">MQKEKLQERLAKLSGGVAVLKGFAIGNGLTDSAVQYKASTDYALQMKIIQESNVVAAKNGGDDCIKSYDACTSIFNKILDIAGNVNVSNHFISSGSILVIELDERLSATKPEVDVLITELKDGCDGQFPIGKESTEEVQLFLGNAGTAMHPFTAAVIAAGGNARYVLDGVPRMRERPSGDLVVGLKQLGAYVDCFLGTNCPPVRVNGNGGLPGGKVNFS</sequence>
<comment type="caution">
    <text evidence="4">The sequence shown here is derived from an EMBL/GenBank/DDBJ whole genome shotgun (WGS) entry which is preliminary data.</text>
</comment>
<evidence type="ECO:0000256" key="1">
    <source>
        <dbReference type="ARBA" id="ARBA00009431"/>
    </source>
</evidence>
<comment type="similarity">
    <text evidence="1">Belongs to the peptidase S10 family.</text>
</comment>
<name>A0A835HWE4_9MAGN</name>
<dbReference type="InterPro" id="IPR001986">
    <property type="entry name" value="Enolpyruvate_Tfrase_dom"/>
</dbReference>
<dbReference type="GO" id="GO:0003866">
    <property type="term" value="F:3-phosphoshikimate 1-carboxyvinyltransferase activity"/>
    <property type="evidence" value="ECO:0007669"/>
    <property type="project" value="TreeGrafter"/>
</dbReference>
<keyword evidence="5" id="KW-1185">Reference proteome</keyword>
<dbReference type="Proteomes" id="UP000631114">
    <property type="component" value="Unassembled WGS sequence"/>
</dbReference>
<dbReference type="InterPro" id="IPR036968">
    <property type="entry name" value="Enolpyruvate_Tfrase_sf"/>
</dbReference>
<dbReference type="EMBL" id="JADFTS010000005">
    <property type="protein sequence ID" value="KAF9606434.1"/>
    <property type="molecule type" value="Genomic_DNA"/>
</dbReference>
<dbReference type="PANTHER" id="PTHR21090:SF5">
    <property type="entry name" value="PENTAFUNCTIONAL AROM POLYPEPTIDE"/>
    <property type="match status" value="1"/>
</dbReference>
<dbReference type="SUPFAM" id="SSF55205">
    <property type="entry name" value="EPT/RTPC-like"/>
    <property type="match status" value="1"/>
</dbReference>
<dbReference type="Gene3D" id="3.40.50.1820">
    <property type="entry name" value="alpha/beta hydrolase"/>
    <property type="match status" value="1"/>
</dbReference>
<dbReference type="GO" id="GO:0004185">
    <property type="term" value="F:serine-type carboxypeptidase activity"/>
    <property type="evidence" value="ECO:0007669"/>
    <property type="project" value="InterPro"/>
</dbReference>
<dbReference type="GO" id="GO:0006508">
    <property type="term" value="P:proteolysis"/>
    <property type="evidence" value="ECO:0007669"/>
    <property type="project" value="InterPro"/>
</dbReference>
<dbReference type="InterPro" id="IPR013792">
    <property type="entry name" value="RNA3'P_cycl/enolpyr_Trfase_a/b"/>
</dbReference>
<dbReference type="GO" id="GO:0009423">
    <property type="term" value="P:chorismate biosynthetic process"/>
    <property type="evidence" value="ECO:0007669"/>
    <property type="project" value="TreeGrafter"/>
</dbReference>
<dbReference type="AlphaFoldDB" id="A0A835HWE4"/>
<evidence type="ECO:0000256" key="2">
    <source>
        <dbReference type="ARBA" id="ARBA00022679"/>
    </source>
</evidence>
<evidence type="ECO:0000259" key="3">
    <source>
        <dbReference type="Pfam" id="PF00275"/>
    </source>
</evidence>
<gene>
    <name evidence="4" type="ORF">IFM89_025143</name>
</gene>
<dbReference type="OrthoDB" id="1713567at2759"/>
<proteinExistence type="inferred from homology"/>